<evidence type="ECO:0000313" key="2">
    <source>
        <dbReference type="Proteomes" id="UP001281761"/>
    </source>
</evidence>
<organism evidence="1 2">
    <name type="scientific">Blattamonas nauphoetae</name>
    <dbReference type="NCBI Taxonomy" id="2049346"/>
    <lineage>
        <taxon>Eukaryota</taxon>
        <taxon>Metamonada</taxon>
        <taxon>Preaxostyla</taxon>
        <taxon>Oxymonadida</taxon>
        <taxon>Blattamonas</taxon>
    </lineage>
</organism>
<protein>
    <submittedName>
        <fullName evidence="1">Uncharacterized protein</fullName>
    </submittedName>
</protein>
<sequence length="359" mass="40558">MTHKCVALPRSLRVDPKSIKTKQEASSFFWALANFYAIGNSLDEAGTERFCSFLEIIKPRFKSLFTSEQILTELVPLRDRSCQGFAECLVPLLICPNQQIVFSTLDFFQETIYTSSPQLHYAFVRTGFFTLLPPAFYEQAHHVLPRPVLLFADILNRCLDFVSPFEIDEISQACGVTQYAIRHDAFINVVQPLAPLLKSFSRNKLQFVDNNSSRHLPSLLNTLIQLSPFHSPTANFVLSSPICFLITSSLVFFESNKLQSEFLTAITNSVSEWPRLKPNQRQSSKGLLSQLKAEGLFDILSLYPIHTTSSQDVQDSVLFSAKLIGLLGGNSALIANQNEVANAQAWHFPPFEEEWWMIP</sequence>
<name>A0ABQ9X2X9_9EUKA</name>
<dbReference type="Proteomes" id="UP001281761">
    <property type="component" value="Unassembled WGS sequence"/>
</dbReference>
<accession>A0ABQ9X2X9</accession>
<reference evidence="1 2" key="1">
    <citation type="journal article" date="2022" name="bioRxiv">
        <title>Genomics of Preaxostyla Flagellates Illuminates Evolutionary Transitions and the Path Towards Mitochondrial Loss.</title>
        <authorList>
            <person name="Novak L.V.F."/>
            <person name="Treitli S.C."/>
            <person name="Pyrih J."/>
            <person name="Halakuc P."/>
            <person name="Pipaliya S.V."/>
            <person name="Vacek V."/>
            <person name="Brzon O."/>
            <person name="Soukal P."/>
            <person name="Eme L."/>
            <person name="Dacks J.B."/>
            <person name="Karnkowska A."/>
            <person name="Elias M."/>
            <person name="Hampl V."/>
        </authorList>
    </citation>
    <scope>NUCLEOTIDE SEQUENCE [LARGE SCALE GENOMIC DNA]</scope>
    <source>
        <strain evidence="1">NAU3</strain>
        <tissue evidence="1">Gut</tissue>
    </source>
</reference>
<comment type="caution">
    <text evidence="1">The sequence shown here is derived from an EMBL/GenBank/DDBJ whole genome shotgun (WGS) entry which is preliminary data.</text>
</comment>
<proteinExistence type="predicted"/>
<keyword evidence="2" id="KW-1185">Reference proteome</keyword>
<gene>
    <name evidence="1" type="ORF">BLNAU_19384</name>
</gene>
<evidence type="ECO:0000313" key="1">
    <source>
        <dbReference type="EMBL" id="KAK2945714.1"/>
    </source>
</evidence>
<dbReference type="EMBL" id="JARBJD010000250">
    <property type="protein sequence ID" value="KAK2945714.1"/>
    <property type="molecule type" value="Genomic_DNA"/>
</dbReference>